<dbReference type="KEGG" id="crw:CROST_008540"/>
<evidence type="ECO:0000313" key="2">
    <source>
        <dbReference type="Proteomes" id="UP000190951"/>
    </source>
</evidence>
<dbReference type="RefSeq" id="WP_077834312.1">
    <property type="nucleotide sequence ID" value="NZ_CP096983.1"/>
</dbReference>
<dbReference type="SUPFAM" id="SSF89392">
    <property type="entry name" value="Prokaryotic lipoproteins and lipoprotein localization factors"/>
    <property type="match status" value="1"/>
</dbReference>
<dbReference type="InterPro" id="IPR029046">
    <property type="entry name" value="LolA/LolB/LppX"/>
</dbReference>
<reference evidence="1 2" key="1">
    <citation type="submission" date="2022-04" db="EMBL/GenBank/DDBJ databases">
        <title>Genome sequence of C. roseum typestrain.</title>
        <authorList>
            <person name="Poehlein A."/>
            <person name="Schoch T."/>
            <person name="Duerre P."/>
            <person name="Daniel R."/>
        </authorList>
    </citation>
    <scope>NUCLEOTIDE SEQUENCE [LARGE SCALE GENOMIC DNA]</scope>
    <source>
        <strain evidence="1 2">DSM 7320</strain>
    </source>
</reference>
<name>A0A1S8L8K1_9CLOT</name>
<gene>
    <name evidence="1" type="ORF">CROST_008540</name>
</gene>
<dbReference type="AlphaFoldDB" id="A0A1S8L8K1"/>
<dbReference type="Proteomes" id="UP000190951">
    <property type="component" value="Chromosome"/>
</dbReference>
<dbReference type="EMBL" id="CP096983">
    <property type="protein sequence ID" value="URZ10146.1"/>
    <property type="molecule type" value="Genomic_DNA"/>
</dbReference>
<keyword evidence="2" id="KW-1185">Reference proteome</keyword>
<dbReference type="NCBIfam" id="NF041287">
    <property type="entry name" value="lipo_GerS_rel"/>
    <property type="match status" value="1"/>
</dbReference>
<sequence>MKKSKKVFIPIGVVVFVMLVLGSVMIYYFINREHEKDVVEYLKDLKSYSCSISMEVKNEKQHIEYNGKQMYRLKSGYRMELNDKKRIMIYKENMVYVQDVENNKTYTLPLKFDDVYNLSFICEYIGMLYTNENIKYSIKSIGGIQYALIKITIPSQNNNMSYGVLYVDLKNKFPTQLKVYDVNNEERLNIEYRDFQPNVNLEDKLFEPVSM</sequence>
<accession>A0A1S8L8K1</accession>
<dbReference type="PIRSF" id="PIRSF033729">
    <property type="entry name" value="UCP033729"/>
    <property type="match status" value="1"/>
</dbReference>
<proteinExistence type="predicted"/>
<dbReference type="InterPro" id="IPR014584">
    <property type="entry name" value="UCP033729"/>
</dbReference>
<protein>
    <submittedName>
        <fullName evidence="1">Uncharacterized protein</fullName>
    </submittedName>
</protein>
<organism evidence="1 2">
    <name type="scientific">Clostridium felsineum</name>
    <dbReference type="NCBI Taxonomy" id="36839"/>
    <lineage>
        <taxon>Bacteria</taxon>
        <taxon>Bacillati</taxon>
        <taxon>Bacillota</taxon>
        <taxon>Clostridia</taxon>
        <taxon>Eubacteriales</taxon>
        <taxon>Clostridiaceae</taxon>
        <taxon>Clostridium</taxon>
    </lineage>
</organism>
<dbReference type="STRING" id="84029.CROST_17390"/>
<dbReference type="Gene3D" id="2.50.20.10">
    <property type="entry name" value="Lipoprotein localisation LolA/LolB/LppX"/>
    <property type="match status" value="1"/>
</dbReference>
<evidence type="ECO:0000313" key="1">
    <source>
        <dbReference type="EMBL" id="URZ10146.1"/>
    </source>
</evidence>